<dbReference type="InterPro" id="IPR002018">
    <property type="entry name" value="CarbesteraseB"/>
</dbReference>
<dbReference type="EMBL" id="CAWUHD010000015">
    <property type="protein sequence ID" value="CAK7214693.1"/>
    <property type="molecule type" value="Genomic_DNA"/>
</dbReference>
<dbReference type="PANTHER" id="PTHR43142:SF1">
    <property type="entry name" value="CARBOXYLIC ESTER HYDROLASE"/>
    <property type="match status" value="1"/>
</dbReference>
<dbReference type="EC" id="3.1.1.-" evidence="3"/>
<feature type="domain" description="Carboxylesterase type B" evidence="4">
    <location>
        <begin position="33"/>
        <end position="454"/>
    </location>
</feature>
<dbReference type="InterPro" id="IPR029058">
    <property type="entry name" value="AB_hydrolase_fold"/>
</dbReference>
<dbReference type="Pfam" id="PF00135">
    <property type="entry name" value="COesterase"/>
    <property type="match status" value="1"/>
</dbReference>
<organism evidence="5 6">
    <name type="scientific">Sporothrix eucalyptigena</name>
    <dbReference type="NCBI Taxonomy" id="1812306"/>
    <lineage>
        <taxon>Eukaryota</taxon>
        <taxon>Fungi</taxon>
        <taxon>Dikarya</taxon>
        <taxon>Ascomycota</taxon>
        <taxon>Pezizomycotina</taxon>
        <taxon>Sordariomycetes</taxon>
        <taxon>Sordariomycetidae</taxon>
        <taxon>Ophiostomatales</taxon>
        <taxon>Ophiostomataceae</taxon>
        <taxon>Sporothrix</taxon>
    </lineage>
</organism>
<sequence>MASRNGTVLSLNNVAAPHCMQVPHGPRLNCFLSTHGVANYLNIPYARIPARWRTAQPLDLADLPADSKLDATQYGPRCPQPPDPLHIVMAHMFERLSMEQYTAEFSCLTVNIYTPKDIPPETQLPVLAWIHGGAFRAGDNTTEFDGNHLVARSVALEQPIVVVTINYRLGLLGFLTSREIECEALTASESHVCNQGSNDQKLALLWIQRHIALFGGDPDRVTVAGESAGAMSVHVLLRCRTTVPLFARAVVCSSPAMAASLRPASKGQAHFDALVTAAGVSVTAPYQVKLAALRSYSADELLELHPPALAAELPTPFVDPAWLDDGEHGPLHDGVLPPADYWSRLPAWCTEIVVGTTKDELALFCATPETAALSEDAVQNKLGSVVSSDPAAPNHALLDAIWSTPALQAATTPFGRLVTFGTHLVFRGPAHAFAAAVHRQCPNHRVYLYSIDIVDPFPGTLSGFAWHSFGNAILFYQPACQRDAELARTADLVSVAHIGLLHGQASAVWEPFGVAGERISWNGSRTAMVPTGLVPSDPVREHLETLGDESLLQAYDDFASDPSRVARVALFC</sequence>
<evidence type="ECO:0000313" key="6">
    <source>
        <dbReference type="Proteomes" id="UP001642482"/>
    </source>
</evidence>
<comment type="similarity">
    <text evidence="1 3">Belongs to the type-B carboxylesterase/lipase family.</text>
</comment>
<dbReference type="Gene3D" id="3.40.50.1820">
    <property type="entry name" value="alpha/beta hydrolase"/>
    <property type="match status" value="1"/>
</dbReference>
<accession>A0ABP0B542</accession>
<dbReference type="PROSITE" id="PS00122">
    <property type="entry name" value="CARBOXYLESTERASE_B_1"/>
    <property type="match status" value="1"/>
</dbReference>
<comment type="caution">
    <text evidence="5">The sequence shown here is derived from an EMBL/GenBank/DDBJ whole genome shotgun (WGS) entry which is preliminary data.</text>
</comment>
<evidence type="ECO:0000256" key="1">
    <source>
        <dbReference type="ARBA" id="ARBA00005964"/>
    </source>
</evidence>
<dbReference type="SUPFAM" id="SSF53474">
    <property type="entry name" value="alpha/beta-Hydrolases"/>
    <property type="match status" value="1"/>
</dbReference>
<dbReference type="Proteomes" id="UP001642482">
    <property type="component" value="Unassembled WGS sequence"/>
</dbReference>
<evidence type="ECO:0000256" key="2">
    <source>
        <dbReference type="ARBA" id="ARBA00022801"/>
    </source>
</evidence>
<proteinExistence type="inferred from homology"/>
<evidence type="ECO:0000259" key="4">
    <source>
        <dbReference type="Pfam" id="PF00135"/>
    </source>
</evidence>
<protein>
    <recommendedName>
        <fullName evidence="3">Carboxylic ester hydrolase</fullName>
        <ecNumber evidence="3">3.1.1.-</ecNumber>
    </recommendedName>
</protein>
<evidence type="ECO:0000313" key="5">
    <source>
        <dbReference type="EMBL" id="CAK7214693.1"/>
    </source>
</evidence>
<dbReference type="InterPro" id="IPR019826">
    <property type="entry name" value="Carboxylesterase_B_AS"/>
</dbReference>
<name>A0ABP0B542_9PEZI</name>
<keyword evidence="2 3" id="KW-0378">Hydrolase</keyword>
<dbReference type="PANTHER" id="PTHR43142">
    <property type="entry name" value="CARBOXYLIC ESTER HYDROLASE"/>
    <property type="match status" value="1"/>
</dbReference>
<gene>
    <name evidence="5" type="ORF">SEUCBS140593_002271</name>
</gene>
<reference evidence="5 6" key="1">
    <citation type="submission" date="2024-01" db="EMBL/GenBank/DDBJ databases">
        <authorList>
            <person name="Allen C."/>
            <person name="Tagirdzhanova G."/>
        </authorList>
    </citation>
    <scope>NUCLEOTIDE SEQUENCE [LARGE SCALE GENOMIC DNA]</scope>
</reference>
<keyword evidence="6" id="KW-1185">Reference proteome</keyword>
<evidence type="ECO:0000256" key="3">
    <source>
        <dbReference type="RuleBase" id="RU361235"/>
    </source>
</evidence>